<dbReference type="GeneID" id="112280314"/>
<dbReference type="Pfam" id="PF00481">
    <property type="entry name" value="PP2C"/>
    <property type="match status" value="2"/>
</dbReference>
<dbReference type="CDD" id="cd00143">
    <property type="entry name" value="PP2Cc"/>
    <property type="match status" value="1"/>
</dbReference>
<name>A0A2K1KWN4_PHYPA</name>
<evidence type="ECO:0000259" key="3">
    <source>
        <dbReference type="PROSITE" id="PS51746"/>
    </source>
</evidence>
<evidence type="ECO:0000313" key="6">
    <source>
        <dbReference type="Proteomes" id="UP000006727"/>
    </source>
</evidence>
<keyword evidence="1" id="KW-0175">Coiled coil</keyword>
<feature type="domain" description="PPM-type phosphatase" evidence="3">
    <location>
        <begin position="416"/>
        <end position="1065"/>
    </location>
</feature>
<feature type="region of interest" description="Disordered" evidence="2">
    <location>
        <begin position="169"/>
        <end position="205"/>
    </location>
</feature>
<dbReference type="EnsemblPlants" id="Pp3c3_31080V3.1">
    <property type="protein sequence ID" value="Pp3c3_31080V3.1"/>
    <property type="gene ID" value="Pp3c3_31080"/>
</dbReference>
<dbReference type="FunCoup" id="A0A2K1KWN4">
    <property type="interactions" value="1487"/>
</dbReference>
<reference evidence="4 6" key="2">
    <citation type="journal article" date="2018" name="Plant J.">
        <title>The Physcomitrella patens chromosome-scale assembly reveals moss genome structure and evolution.</title>
        <authorList>
            <person name="Lang D."/>
            <person name="Ullrich K.K."/>
            <person name="Murat F."/>
            <person name="Fuchs J."/>
            <person name="Jenkins J."/>
            <person name="Haas F.B."/>
            <person name="Piednoel M."/>
            <person name="Gundlach H."/>
            <person name="Van Bel M."/>
            <person name="Meyberg R."/>
            <person name="Vives C."/>
            <person name="Morata J."/>
            <person name="Symeonidi A."/>
            <person name="Hiss M."/>
            <person name="Muchero W."/>
            <person name="Kamisugi Y."/>
            <person name="Saleh O."/>
            <person name="Blanc G."/>
            <person name="Decker E.L."/>
            <person name="van Gessel N."/>
            <person name="Grimwood J."/>
            <person name="Hayes R.D."/>
            <person name="Graham S.W."/>
            <person name="Gunter L.E."/>
            <person name="McDaniel S.F."/>
            <person name="Hoernstein S.N.W."/>
            <person name="Larsson A."/>
            <person name="Li F.W."/>
            <person name="Perroud P.F."/>
            <person name="Phillips J."/>
            <person name="Ranjan P."/>
            <person name="Rokshar D.S."/>
            <person name="Rothfels C.J."/>
            <person name="Schneider L."/>
            <person name="Shu S."/>
            <person name="Stevenson D.W."/>
            <person name="Thummler F."/>
            <person name="Tillich M."/>
            <person name="Villarreal Aguilar J.C."/>
            <person name="Widiez T."/>
            <person name="Wong G.K."/>
            <person name="Wymore A."/>
            <person name="Zhang Y."/>
            <person name="Zimmer A.D."/>
            <person name="Quatrano R.S."/>
            <person name="Mayer K.F.X."/>
            <person name="Goodstein D."/>
            <person name="Casacuberta J.M."/>
            <person name="Vandepoele K."/>
            <person name="Reski R."/>
            <person name="Cuming A.C."/>
            <person name="Tuskan G.A."/>
            <person name="Maumus F."/>
            <person name="Salse J."/>
            <person name="Schmutz J."/>
            <person name="Rensing S.A."/>
        </authorList>
    </citation>
    <scope>NUCLEOTIDE SEQUENCE [LARGE SCALE GENOMIC DNA]</scope>
    <source>
        <strain evidence="5 6">cv. Gransden 2004</strain>
    </source>
</reference>
<dbReference type="KEGG" id="ppp:112280314"/>
<dbReference type="InterPro" id="IPR036457">
    <property type="entry name" value="PPM-type-like_dom_sf"/>
</dbReference>
<dbReference type="PANTHER" id="PTHR13832">
    <property type="entry name" value="PROTEIN PHOSPHATASE 2C"/>
    <property type="match status" value="1"/>
</dbReference>
<feature type="compositionally biased region" description="Low complexity" evidence="2">
    <location>
        <begin position="265"/>
        <end position="278"/>
    </location>
</feature>
<reference evidence="5" key="3">
    <citation type="submission" date="2020-12" db="UniProtKB">
        <authorList>
            <consortium name="EnsemblPlants"/>
        </authorList>
    </citation>
    <scope>IDENTIFICATION</scope>
</reference>
<dbReference type="InterPro" id="IPR015655">
    <property type="entry name" value="PP2C"/>
</dbReference>
<evidence type="ECO:0000313" key="5">
    <source>
        <dbReference type="EnsemblPlants" id="Pp3c3_31080V3.1"/>
    </source>
</evidence>
<dbReference type="InterPro" id="IPR001932">
    <property type="entry name" value="PPM-type_phosphatase-like_dom"/>
</dbReference>
<dbReference type="RefSeq" id="XP_024371431.1">
    <property type="nucleotide sequence ID" value="XM_024515663.2"/>
</dbReference>
<dbReference type="GO" id="GO:0004722">
    <property type="term" value="F:protein serine/threonine phosphatase activity"/>
    <property type="evidence" value="ECO:0000318"/>
    <property type="project" value="GO_Central"/>
</dbReference>
<feature type="region of interest" description="Disordered" evidence="2">
    <location>
        <begin position="265"/>
        <end position="295"/>
    </location>
</feature>
<dbReference type="EMBL" id="ABEU02000003">
    <property type="protein sequence ID" value="PNR58207.1"/>
    <property type="molecule type" value="Genomic_DNA"/>
</dbReference>
<protein>
    <recommendedName>
        <fullName evidence="3">PPM-type phosphatase domain-containing protein</fullName>
    </recommendedName>
</protein>
<dbReference type="SUPFAM" id="SSF81606">
    <property type="entry name" value="PP2C-like"/>
    <property type="match status" value="1"/>
</dbReference>
<dbReference type="Proteomes" id="UP000006727">
    <property type="component" value="Chromosome 3"/>
</dbReference>
<dbReference type="Gramene" id="Pp3c3_31091V3.1">
    <property type="protein sequence ID" value="Pp3c3_31091V3.1"/>
    <property type="gene ID" value="Pp3c3_31091"/>
</dbReference>
<accession>A0A2K1KWN4</accession>
<feature type="compositionally biased region" description="Basic and acidic residues" evidence="2">
    <location>
        <begin position="169"/>
        <end position="201"/>
    </location>
</feature>
<gene>
    <name evidence="5" type="primary">LOC112280314</name>
    <name evidence="4" type="ORF">PHYPA_005202</name>
</gene>
<feature type="coiled-coil region" evidence="1">
    <location>
        <begin position="728"/>
        <end position="755"/>
    </location>
</feature>
<dbReference type="SMART" id="SM00332">
    <property type="entry name" value="PP2Cc"/>
    <property type="match status" value="1"/>
</dbReference>
<dbReference type="PANTHER" id="PTHR13832:SF301">
    <property type="entry name" value="PROTEIN PHOSPHATASE 2C 29"/>
    <property type="match status" value="1"/>
</dbReference>
<dbReference type="PaxDb" id="3218-PP1S55_212V6.1"/>
<dbReference type="EnsemblPlants" id="Pp3c3_31091V3.1">
    <property type="protein sequence ID" value="Pp3c3_31091V3.1"/>
    <property type="gene ID" value="Pp3c3_31091"/>
</dbReference>
<dbReference type="OrthoDB" id="420076at2759"/>
<organism evidence="4">
    <name type="scientific">Physcomitrium patens</name>
    <name type="common">Spreading-leaved earth moss</name>
    <name type="synonym">Physcomitrella patens</name>
    <dbReference type="NCBI Taxonomy" id="3218"/>
    <lineage>
        <taxon>Eukaryota</taxon>
        <taxon>Viridiplantae</taxon>
        <taxon>Streptophyta</taxon>
        <taxon>Embryophyta</taxon>
        <taxon>Bryophyta</taxon>
        <taxon>Bryophytina</taxon>
        <taxon>Bryopsida</taxon>
        <taxon>Funariidae</taxon>
        <taxon>Funariales</taxon>
        <taxon>Funariaceae</taxon>
        <taxon>Physcomitrium</taxon>
    </lineage>
</organism>
<dbReference type="Gramene" id="Pp3c3_31080V3.1">
    <property type="protein sequence ID" value="Pp3c3_31080V3.1"/>
    <property type="gene ID" value="Pp3c3_31080"/>
</dbReference>
<dbReference type="GO" id="GO:0007165">
    <property type="term" value="P:signal transduction"/>
    <property type="evidence" value="ECO:0000318"/>
    <property type="project" value="GO_Central"/>
</dbReference>
<proteinExistence type="predicted"/>
<reference evidence="4 6" key="1">
    <citation type="journal article" date="2008" name="Science">
        <title>The Physcomitrella genome reveals evolutionary insights into the conquest of land by plants.</title>
        <authorList>
            <person name="Rensing S."/>
            <person name="Lang D."/>
            <person name="Zimmer A."/>
            <person name="Terry A."/>
            <person name="Salamov A."/>
            <person name="Shapiro H."/>
            <person name="Nishiyama T."/>
            <person name="Perroud P.-F."/>
            <person name="Lindquist E."/>
            <person name="Kamisugi Y."/>
            <person name="Tanahashi T."/>
            <person name="Sakakibara K."/>
            <person name="Fujita T."/>
            <person name="Oishi K."/>
            <person name="Shin-I T."/>
            <person name="Kuroki Y."/>
            <person name="Toyoda A."/>
            <person name="Suzuki Y."/>
            <person name="Hashimoto A."/>
            <person name="Yamaguchi K."/>
            <person name="Sugano A."/>
            <person name="Kohara Y."/>
            <person name="Fujiyama A."/>
            <person name="Anterola A."/>
            <person name="Aoki S."/>
            <person name="Ashton N."/>
            <person name="Barbazuk W.B."/>
            <person name="Barker E."/>
            <person name="Bennetzen J."/>
            <person name="Bezanilla M."/>
            <person name="Blankenship R."/>
            <person name="Cho S.H."/>
            <person name="Dutcher S."/>
            <person name="Estelle M."/>
            <person name="Fawcett J.A."/>
            <person name="Gundlach H."/>
            <person name="Hanada K."/>
            <person name="Heyl A."/>
            <person name="Hicks K.A."/>
            <person name="Hugh J."/>
            <person name="Lohr M."/>
            <person name="Mayer K."/>
            <person name="Melkozernov A."/>
            <person name="Murata T."/>
            <person name="Nelson D."/>
            <person name="Pils B."/>
            <person name="Prigge M."/>
            <person name="Reiss B."/>
            <person name="Renner T."/>
            <person name="Rombauts S."/>
            <person name="Rushton P."/>
            <person name="Sanderfoot A."/>
            <person name="Schween G."/>
            <person name="Shiu S.-H."/>
            <person name="Stueber K."/>
            <person name="Theodoulou F.L."/>
            <person name="Tu H."/>
            <person name="Van de Peer Y."/>
            <person name="Verrier P.J."/>
            <person name="Waters E."/>
            <person name="Wood A."/>
            <person name="Yang L."/>
            <person name="Cove D."/>
            <person name="Cuming A."/>
            <person name="Hasebe M."/>
            <person name="Lucas S."/>
            <person name="Mishler D.B."/>
            <person name="Reski R."/>
            <person name="Grigoriev I."/>
            <person name="Quatrano R.S."/>
            <person name="Boore J.L."/>
        </authorList>
    </citation>
    <scope>NUCLEOTIDE SEQUENCE [LARGE SCALE GENOMIC DNA]</scope>
    <source>
        <strain evidence="5 6">cv. Gransden 2004</strain>
    </source>
</reference>
<evidence type="ECO:0000313" key="4">
    <source>
        <dbReference type="EMBL" id="PNR58207.1"/>
    </source>
</evidence>
<keyword evidence="6" id="KW-1185">Reference proteome</keyword>
<dbReference type="PROSITE" id="PS51746">
    <property type="entry name" value="PPM_2"/>
    <property type="match status" value="1"/>
</dbReference>
<dbReference type="AlphaFoldDB" id="A0A2K1KWN4"/>
<dbReference type="Gene3D" id="3.60.40.10">
    <property type="entry name" value="PPM-type phosphatase domain"/>
    <property type="match status" value="2"/>
</dbReference>
<sequence length="1080" mass="119802">MGGEGDGRRGLSERGGFGVWEVGESLVTRERRGDKQWGWGCVQSAAAGERRENAESSMMTSVRHARILPSHSTDHAMGNRMSRITLGCFSSERHEKYAHGLHFSEPLDEGLGHSFCYVRPVLGSPAHSPHYEDFRDISPPALDLPLELSSAESIEMDSQIGISSDELPNLERMEPETRQADRPRVVWEKPERGKHNERAKSLTETSFKAISGASVSANTATPRSVASQEQFNSFSNVPIERAAAFESTSSFSALPLQRIANSGPISGPLSGPLGSGTLDRGLPSGPLERGLMSGPLERGFMSGPIERGFMSGPIERGFMSGPLEPVDRNTFSAPLAGPHGPARKKNPLKRFVRSMSLPVKKAIARTVSKTTATLTRTIVIPVRHFVLGDHPRDVDHRDFPLSSLDSPLDSGSSGSDLEIKADNNLQWAQGKAGEDRVHVVLSEEHGWLFVGIYDGFNGPDAPDFLMSNLYPAIYRELKGLLWNQRSGFELGDDSPCEDGEGGAPGYRYIRRSGEEERAGGDFIARLGRVDSTGSDPSQEGQKGCLRIMESGVMGLSSLETSVIEGDGREDSGKNSCHPRSHLDSLLDKPAVSADLRPDDSDNGLGQPNCEVDTAVIHCDEHLPGEQLHKHTEGHINCDLSTTESNCKLGLGLEREGKLVEDRVGTQEGTEQDLSSIVSQVDSPEPIGSSNVHLAENVPAKDHSILNTKLQFLHDRRREQHRKYPQWRYEWEQERLAEEERLREKLRLRREAEESESNTVDHDAVLKALSRALEATEEAYLDMTYRVLDDNPELALMGSCVLVMLMKDEDVYILNVGDSRAIVAQDCRRGSFNSLSKLSRSQLNGYNADEHERIGARDSLLRQELERIIEETPTEIEALEAHDPNLGPPPPGLSLLGALQLTEDHSTSTEEEVQRLRAEHPFDDDIISNDRVKGRLKVTRAFGAGFLKQPRLNNVLFEMFRCKFIGNDPYISCDPCLRHHKLGPQDRFLVLSSDGLYQYLSNEEVVSHVEWFMERCPDGDPAQRLIEELLFRAAKKNGMELNELLDIPQGDRRKYHDDVSVMVISLEGRIWRSSGSLKHPA</sequence>
<evidence type="ECO:0000256" key="1">
    <source>
        <dbReference type="SAM" id="Coils"/>
    </source>
</evidence>
<evidence type="ECO:0000256" key="2">
    <source>
        <dbReference type="SAM" id="MobiDB-lite"/>
    </source>
</evidence>
<dbReference type="STRING" id="3218.A0A2K1KWN4"/>
<feature type="region of interest" description="Disordered" evidence="2">
    <location>
        <begin position="564"/>
        <end position="586"/>
    </location>
</feature>